<dbReference type="SMART" id="SM01029">
    <property type="entry name" value="BetaGal_dom2"/>
    <property type="match status" value="1"/>
</dbReference>
<dbReference type="Gene3D" id="2.102.20.10">
    <property type="entry name" value="Beta-galactosidase, domain 2"/>
    <property type="match status" value="1"/>
</dbReference>
<comment type="similarity">
    <text evidence="2 8">Belongs to the glycosyl hydrolase 35 family.</text>
</comment>
<dbReference type="PRINTS" id="PR00742">
    <property type="entry name" value="GLHYDRLASE35"/>
</dbReference>
<feature type="transmembrane region" description="Helical" evidence="9">
    <location>
        <begin position="36"/>
        <end position="53"/>
    </location>
</feature>
<evidence type="ECO:0000256" key="3">
    <source>
        <dbReference type="ARBA" id="ARBA00012756"/>
    </source>
</evidence>
<dbReference type="EC" id="3.2.1.23" evidence="3"/>
<organism evidence="11 12">
    <name type="scientific">Cylindrobasidium torrendii FP15055 ss-10</name>
    <dbReference type="NCBI Taxonomy" id="1314674"/>
    <lineage>
        <taxon>Eukaryota</taxon>
        <taxon>Fungi</taxon>
        <taxon>Dikarya</taxon>
        <taxon>Basidiomycota</taxon>
        <taxon>Agaricomycotina</taxon>
        <taxon>Agaricomycetes</taxon>
        <taxon>Agaricomycetidae</taxon>
        <taxon>Agaricales</taxon>
        <taxon>Marasmiineae</taxon>
        <taxon>Physalacriaceae</taxon>
        <taxon>Cylindrobasidium</taxon>
    </lineage>
</organism>
<dbReference type="Gene3D" id="3.20.20.80">
    <property type="entry name" value="Glycosidases"/>
    <property type="match status" value="1"/>
</dbReference>
<dbReference type="EMBL" id="KN880540">
    <property type="protein sequence ID" value="KIY66929.1"/>
    <property type="molecule type" value="Genomic_DNA"/>
</dbReference>
<feature type="domain" description="Beta-galactosidase" evidence="10">
    <location>
        <begin position="422"/>
        <end position="603"/>
    </location>
</feature>
<dbReference type="AlphaFoldDB" id="A0A0D7B9U1"/>
<evidence type="ECO:0000313" key="12">
    <source>
        <dbReference type="Proteomes" id="UP000054007"/>
    </source>
</evidence>
<dbReference type="GO" id="GO:0005975">
    <property type="term" value="P:carbohydrate metabolic process"/>
    <property type="evidence" value="ECO:0007669"/>
    <property type="project" value="InterPro"/>
</dbReference>
<keyword evidence="12" id="KW-1185">Reference proteome</keyword>
<dbReference type="InterPro" id="IPR008979">
    <property type="entry name" value="Galactose-bd-like_sf"/>
</dbReference>
<dbReference type="InterPro" id="IPR018954">
    <property type="entry name" value="Betagal_dom2"/>
</dbReference>
<dbReference type="Proteomes" id="UP000054007">
    <property type="component" value="Unassembled WGS sequence"/>
</dbReference>
<dbReference type="Pfam" id="PF13363">
    <property type="entry name" value="BetaGal_dom3"/>
    <property type="match status" value="1"/>
</dbReference>
<keyword evidence="6" id="KW-0325">Glycoprotein</keyword>
<dbReference type="SUPFAM" id="SSF51445">
    <property type="entry name" value="(Trans)glycosidases"/>
    <property type="match status" value="1"/>
</dbReference>
<dbReference type="Gene3D" id="2.60.120.260">
    <property type="entry name" value="Galactose-binding domain-like"/>
    <property type="match status" value="2"/>
</dbReference>
<evidence type="ECO:0000256" key="1">
    <source>
        <dbReference type="ARBA" id="ARBA00001412"/>
    </source>
</evidence>
<evidence type="ECO:0000256" key="8">
    <source>
        <dbReference type="RuleBase" id="RU003679"/>
    </source>
</evidence>
<evidence type="ECO:0000256" key="5">
    <source>
        <dbReference type="ARBA" id="ARBA00022801"/>
    </source>
</evidence>
<evidence type="ECO:0000259" key="10">
    <source>
        <dbReference type="SMART" id="SM01029"/>
    </source>
</evidence>
<dbReference type="SUPFAM" id="SSF49785">
    <property type="entry name" value="Galactose-binding domain-like"/>
    <property type="match status" value="2"/>
</dbReference>
<dbReference type="GO" id="GO:0004565">
    <property type="term" value="F:beta-galactosidase activity"/>
    <property type="evidence" value="ECO:0007669"/>
    <property type="project" value="UniProtKB-EC"/>
</dbReference>
<evidence type="ECO:0000256" key="7">
    <source>
        <dbReference type="ARBA" id="ARBA00023295"/>
    </source>
</evidence>
<keyword evidence="7" id="KW-0326">Glycosidase</keyword>
<dbReference type="SUPFAM" id="SSF117100">
    <property type="entry name" value="Beta-galactosidase LacA, domain 3"/>
    <property type="match status" value="1"/>
</dbReference>
<keyword evidence="5 11" id="KW-0378">Hydrolase</keyword>
<keyword evidence="9" id="KW-0472">Membrane</keyword>
<reference evidence="11 12" key="1">
    <citation type="journal article" date="2015" name="Fungal Genet. Biol.">
        <title>Evolution of novel wood decay mechanisms in Agaricales revealed by the genome sequences of Fistulina hepatica and Cylindrobasidium torrendii.</title>
        <authorList>
            <person name="Floudas D."/>
            <person name="Held B.W."/>
            <person name="Riley R."/>
            <person name="Nagy L.G."/>
            <person name="Koehler G."/>
            <person name="Ransdell A.S."/>
            <person name="Younus H."/>
            <person name="Chow J."/>
            <person name="Chiniquy J."/>
            <person name="Lipzen A."/>
            <person name="Tritt A."/>
            <person name="Sun H."/>
            <person name="Haridas S."/>
            <person name="LaButti K."/>
            <person name="Ohm R.A."/>
            <person name="Kues U."/>
            <person name="Blanchette R.A."/>
            <person name="Grigoriev I.V."/>
            <person name="Minto R.E."/>
            <person name="Hibbett D.S."/>
        </authorList>
    </citation>
    <scope>NUCLEOTIDE SEQUENCE [LARGE SCALE GENOMIC DNA]</scope>
    <source>
        <strain evidence="11 12">FP15055 ss-10</strain>
    </source>
</reference>
<protein>
    <recommendedName>
        <fullName evidence="3">beta-galactosidase</fullName>
        <ecNumber evidence="3">3.2.1.23</ecNumber>
    </recommendedName>
</protein>
<dbReference type="InterPro" id="IPR025300">
    <property type="entry name" value="BetaGal_jelly_roll_dom"/>
</dbReference>
<dbReference type="Gene3D" id="2.60.390.10">
    <property type="entry name" value="Beta-galactosidase, domain 3"/>
    <property type="match status" value="1"/>
</dbReference>
<accession>A0A0D7B9U1</accession>
<dbReference type="InterPro" id="IPR001944">
    <property type="entry name" value="Glycoside_Hdrlase_35"/>
</dbReference>
<dbReference type="InterPro" id="IPR036833">
    <property type="entry name" value="BetaGal_dom3_sf"/>
</dbReference>
<dbReference type="InterPro" id="IPR025972">
    <property type="entry name" value="BetaGal_dom3"/>
</dbReference>
<dbReference type="Pfam" id="PF01301">
    <property type="entry name" value="Glyco_hydro_35"/>
    <property type="match status" value="1"/>
</dbReference>
<dbReference type="Pfam" id="PF13364">
    <property type="entry name" value="BetaGal_ABD2"/>
    <property type="match status" value="2"/>
</dbReference>
<evidence type="ECO:0000313" key="11">
    <source>
        <dbReference type="EMBL" id="KIY66929.1"/>
    </source>
</evidence>
<evidence type="ECO:0000256" key="2">
    <source>
        <dbReference type="ARBA" id="ARBA00009809"/>
    </source>
</evidence>
<keyword evidence="4" id="KW-0732">Signal</keyword>
<keyword evidence="9" id="KW-1133">Transmembrane helix</keyword>
<dbReference type="Pfam" id="PF10435">
    <property type="entry name" value="BetaGal_dom2"/>
    <property type="match status" value="1"/>
</dbReference>
<name>A0A0D7B9U1_9AGAR</name>
<evidence type="ECO:0000256" key="9">
    <source>
        <dbReference type="SAM" id="Phobius"/>
    </source>
</evidence>
<evidence type="ECO:0000256" key="4">
    <source>
        <dbReference type="ARBA" id="ARBA00022729"/>
    </source>
</evidence>
<keyword evidence="9" id="KW-0812">Transmembrane</keyword>
<comment type="catalytic activity">
    <reaction evidence="1">
        <text>Hydrolysis of terminal non-reducing beta-D-galactose residues in beta-D-galactosides.</text>
        <dbReference type="EC" id="3.2.1.23"/>
    </reaction>
</comment>
<sequence length="1046" mass="115561">MDDDALKTRHLSMEFPPDSKSSNLAPYKHAKTATRWSIRLWILALLLSSIAIFKSSPLKTNIKVPMDAQNGWGTDEVSFDSYSLSLRGQRVFVNSGEFHTFRLPVPDLWPDILQKFKAAGLNAVSLYTHMAIINPSRGVLDFDDWRALAPFYEACKAAGIWVVLRPGPYINAETTAGGIAHWATSEVAGTLRTNASDWHEVWKVYVDGIIKESAPYQITHGGPIIAIQLDNEYEQWLGGEYFEDLKDAYHNSEIVVPLTYNDPSARRNFINGTGAVDLYGMDSYPQRFDCSNPHQWNPVDLTYHQYHIEVNPSQPWYIPEFQAGAFDAWGPTSPGYGACNVLTGPDFMSVFNLQLWASNAKLINYYMVYGGTSWGGIPFPGVYTSYDYGSAIDEQRALTPKYDELKLQGVFLRSSPEFYKTDWLGDSSTGAIAASNPEVFVTQLQNPDSKANFYIVRHNNSSSTDSTDFRIDVATSQGTLSLPQVISPLVLGGRQSKLIVTDYAFGASSRVLYSTAQVFYAGIIDGRDVLFLYGDASQQHEAAIEFTGTPNKVQLDTDAFSTQAGQSGVTIVSFLDGIEGLVTVYDSDTQLVLYSDRSTAATFWAPTLAGPKENDLANFWSFGTNSSILVGGPYLVRSASLEDGRLALQGDLKDEARLMLIAPKGIRSITWNGQVVAGDVQLLGSSVLRLSLAKRATAMRGIEVPKLTAWRYKDSLPEISKDYDDARWTLANHTETNIPQKPYYGDGRMLYGCDYGFCENTVLWRGHFTGVEGQSSVNLSINGGEAFAATVWLNDAFMNTSYGNSTNNRNILEETDDVFTFPEGSLNISGDNVITIVQDNMGLNETEGDNPDSSKGPRGVRGFKLNKGHFEDWKVQGKLGGYLDFPDKTRGVLNEGGLFGERAGYHLPGFDTSDWAKRDLSAGLPNGKAGVGFFVTTFKLDIPTGFDVPISFVFKEPLGQPYRVFLFVNGWMMGKRVGNLGPQAKFPIQEGILDYRGENTVAVALWAMEEDADIHPELEIMIDGVYDGGVGQVRVNNPGYEQREVY</sequence>
<dbReference type="SUPFAM" id="SSF51011">
    <property type="entry name" value="Glycosyl hydrolase domain"/>
    <property type="match status" value="1"/>
</dbReference>
<dbReference type="InterPro" id="IPR031330">
    <property type="entry name" value="Gly_Hdrlase_35_cat"/>
</dbReference>
<dbReference type="STRING" id="1314674.A0A0D7B9U1"/>
<proteinExistence type="inferred from homology"/>
<dbReference type="InterPro" id="IPR037110">
    <property type="entry name" value="Betagal_dom2_sf"/>
</dbReference>
<evidence type="ECO:0000256" key="6">
    <source>
        <dbReference type="ARBA" id="ARBA00023180"/>
    </source>
</evidence>
<gene>
    <name evidence="11" type="ORF">CYLTODRAFT_21176</name>
</gene>
<dbReference type="OrthoDB" id="1657402at2759"/>
<dbReference type="InterPro" id="IPR017853">
    <property type="entry name" value="GH"/>
</dbReference>
<dbReference type="PANTHER" id="PTHR23421">
    <property type="entry name" value="BETA-GALACTOSIDASE RELATED"/>
    <property type="match status" value="1"/>
</dbReference>